<dbReference type="PANTHER" id="PTHR43817">
    <property type="entry name" value="GLYCOSYL HYDROLASE"/>
    <property type="match status" value="1"/>
</dbReference>
<dbReference type="InterPro" id="IPR006710">
    <property type="entry name" value="Glyco_hydro_43"/>
</dbReference>
<evidence type="ECO:0000256" key="2">
    <source>
        <dbReference type="ARBA" id="ARBA00022729"/>
    </source>
</evidence>
<protein>
    <submittedName>
        <fullName evidence="6">Glycoside hydrolase family 43 protein</fullName>
    </submittedName>
</protein>
<comment type="similarity">
    <text evidence="1 5">Belongs to the glycosyl hydrolase 43 family.</text>
</comment>
<reference evidence="6" key="2">
    <citation type="submission" date="2021-04" db="EMBL/GenBank/DDBJ databases">
        <authorList>
            <person name="Gilroy R."/>
        </authorList>
    </citation>
    <scope>NUCLEOTIDE SEQUENCE</scope>
    <source>
        <strain evidence="6">CHK195-9823</strain>
    </source>
</reference>
<dbReference type="PANTHER" id="PTHR43817:SF1">
    <property type="entry name" value="HYDROLASE, FAMILY 43, PUTATIVE (AFU_ORTHOLOGUE AFUA_3G01660)-RELATED"/>
    <property type="match status" value="1"/>
</dbReference>
<comment type="caution">
    <text evidence="6">The sequence shown here is derived from an EMBL/GenBank/DDBJ whole genome shotgun (WGS) entry which is preliminary data.</text>
</comment>
<dbReference type="EMBL" id="DXIQ01000038">
    <property type="protein sequence ID" value="HIV38645.1"/>
    <property type="molecule type" value="Genomic_DNA"/>
</dbReference>
<proteinExistence type="inferred from homology"/>
<dbReference type="InterPro" id="IPR023296">
    <property type="entry name" value="Glyco_hydro_beta-prop_sf"/>
</dbReference>
<dbReference type="AlphaFoldDB" id="A0A9D1PCC5"/>
<gene>
    <name evidence="6" type="ORF">H9747_06535</name>
</gene>
<evidence type="ECO:0000313" key="7">
    <source>
        <dbReference type="Proteomes" id="UP000886814"/>
    </source>
</evidence>
<keyword evidence="3 5" id="KW-0378">Hydrolase</keyword>
<dbReference type="SUPFAM" id="SSF75005">
    <property type="entry name" value="Arabinanase/levansucrase/invertase"/>
    <property type="match status" value="1"/>
</dbReference>
<evidence type="ECO:0000313" key="6">
    <source>
        <dbReference type="EMBL" id="HIV38645.1"/>
    </source>
</evidence>
<dbReference type="GO" id="GO:0005975">
    <property type="term" value="P:carbohydrate metabolic process"/>
    <property type="evidence" value="ECO:0007669"/>
    <property type="project" value="InterPro"/>
</dbReference>
<keyword evidence="2" id="KW-0732">Signal</keyword>
<dbReference type="Proteomes" id="UP000886814">
    <property type="component" value="Unassembled WGS sequence"/>
</dbReference>
<reference evidence="6" key="1">
    <citation type="journal article" date="2021" name="PeerJ">
        <title>Extensive microbial diversity within the chicken gut microbiome revealed by metagenomics and culture.</title>
        <authorList>
            <person name="Gilroy R."/>
            <person name="Ravi A."/>
            <person name="Getino M."/>
            <person name="Pursley I."/>
            <person name="Horton D.L."/>
            <person name="Alikhan N.F."/>
            <person name="Baker D."/>
            <person name="Gharbi K."/>
            <person name="Hall N."/>
            <person name="Watson M."/>
            <person name="Adriaenssens E.M."/>
            <person name="Foster-Nyarko E."/>
            <person name="Jarju S."/>
            <person name="Secka A."/>
            <person name="Antonio M."/>
            <person name="Oren A."/>
            <person name="Chaudhuri R.R."/>
            <person name="La Ragione R."/>
            <person name="Hildebrand F."/>
            <person name="Pallen M.J."/>
        </authorList>
    </citation>
    <scope>NUCLEOTIDE SEQUENCE</scope>
    <source>
        <strain evidence="6">CHK195-9823</strain>
    </source>
</reference>
<dbReference type="GO" id="GO:0004553">
    <property type="term" value="F:hydrolase activity, hydrolyzing O-glycosyl compounds"/>
    <property type="evidence" value="ECO:0007669"/>
    <property type="project" value="InterPro"/>
</dbReference>
<dbReference type="Gene3D" id="2.115.10.20">
    <property type="entry name" value="Glycosyl hydrolase domain, family 43"/>
    <property type="match status" value="1"/>
</dbReference>
<name>A0A9D1PCC5_9FIRM</name>
<dbReference type="CDD" id="cd08991">
    <property type="entry name" value="GH43_HoAraf43-like"/>
    <property type="match status" value="1"/>
</dbReference>
<evidence type="ECO:0000256" key="1">
    <source>
        <dbReference type="ARBA" id="ARBA00009865"/>
    </source>
</evidence>
<sequence>MKREYRNPVPFTDGKRRTNPDPYILRWCGKYYCYSTDARGVRVSVSKDLVNWEDRGYALEDPACKDFWAPSVFYQNGTFYMYYSNIPSDQSDCHLEHLKLAVSRNPEKGFQWKKTFFEEFSIDSHPVKWNGRLYMFYSVNNWIGTDERITGTCILVDEMKTPEEFSGNPRAVILPTLPQEIYEADRFGDGRDWYTIEGAAHVVHGNRCWLMYSANAYGNVDYFVGTAVAENRDDLLDMEWKKYPDPCTWAPLLCKNDKMEGTGHNTVTKAPNLTEDWIVYHGRRAEEKLLPDKEQREMCIDPLYFSGDRLICPGPRGGGEAPSLPEVSLSQIQTDKRTALAKGGDFYQTELWVSGQQAHYGSRWGILLEYQDENNWFELIVHSGRRELQAVECRGGITRYLRKVPLEKGYDYTVPHLFQIEKCFEDYTVFVDETELMKISRKAPFESTLELVPHFSLITLHSFAMTRTVRLSGGNLGELGRICQVTPCIADGEEIQGKEMPLKLIPECPWECYTEILQVRPEGHRNCLSFCGNKGRKVLAESMEKVFSVIHIVRGTEEIFLVDGKQEGKWESRTDTSWEYSLEGLAVLEYEVTKN</sequence>
<keyword evidence="4 5" id="KW-0326">Glycosidase</keyword>
<evidence type="ECO:0000256" key="5">
    <source>
        <dbReference type="RuleBase" id="RU361187"/>
    </source>
</evidence>
<evidence type="ECO:0000256" key="3">
    <source>
        <dbReference type="ARBA" id="ARBA00022801"/>
    </source>
</evidence>
<evidence type="ECO:0000256" key="4">
    <source>
        <dbReference type="ARBA" id="ARBA00023295"/>
    </source>
</evidence>
<accession>A0A9D1PCC5</accession>
<dbReference type="Pfam" id="PF04616">
    <property type="entry name" value="Glyco_hydro_43"/>
    <property type="match status" value="1"/>
</dbReference>
<organism evidence="6 7">
    <name type="scientific">Candidatus Blautia stercorigallinarum</name>
    <dbReference type="NCBI Taxonomy" id="2838501"/>
    <lineage>
        <taxon>Bacteria</taxon>
        <taxon>Bacillati</taxon>
        <taxon>Bacillota</taxon>
        <taxon>Clostridia</taxon>
        <taxon>Lachnospirales</taxon>
        <taxon>Lachnospiraceae</taxon>
        <taxon>Blautia</taxon>
    </lineage>
</organism>